<evidence type="ECO:0000259" key="6">
    <source>
        <dbReference type="PROSITE" id="PS50089"/>
    </source>
</evidence>
<feature type="transmembrane region" description="Helical" evidence="5">
    <location>
        <begin position="96"/>
        <end position="114"/>
    </location>
</feature>
<dbReference type="InterPro" id="IPR017907">
    <property type="entry name" value="Znf_RING_CS"/>
</dbReference>
<dbReference type="EMBL" id="KZ662741">
    <property type="protein sequence ID" value="PPS19730.1"/>
    <property type="molecule type" value="Genomic_DNA"/>
</dbReference>
<dbReference type="PROSITE" id="PS50089">
    <property type="entry name" value="ZF_RING_2"/>
    <property type="match status" value="1"/>
</dbReference>
<dbReference type="PROSITE" id="PS00518">
    <property type="entry name" value="ZF_RING_1"/>
    <property type="match status" value="1"/>
</dbReference>
<keyword evidence="5" id="KW-1133">Transmembrane helix</keyword>
<name>A0A2P5YVU9_GOSBA</name>
<evidence type="ECO:0000256" key="3">
    <source>
        <dbReference type="ARBA" id="ARBA00022833"/>
    </source>
</evidence>
<protein>
    <recommendedName>
        <fullName evidence="6">RING-type domain-containing protein</fullName>
    </recommendedName>
</protein>
<dbReference type="InterPro" id="IPR013083">
    <property type="entry name" value="Znf_RING/FYVE/PHD"/>
</dbReference>
<evidence type="ECO:0000313" key="7">
    <source>
        <dbReference type="EMBL" id="PPS19730.1"/>
    </source>
</evidence>
<dbReference type="SUPFAM" id="SSF57850">
    <property type="entry name" value="RING/U-box"/>
    <property type="match status" value="1"/>
</dbReference>
<dbReference type="Pfam" id="PF13923">
    <property type="entry name" value="zf-C3HC4_2"/>
    <property type="match status" value="1"/>
</dbReference>
<sequence>MSKGKKEKFEGEKKMAGHHRVVKVKRETLESCMTCPLCNKLLKEATTISLCLHTFCRKCIYEKLSDEGMDCCPVCDIELGCLPVDKLRNLSFSLIYFYRACGIFLYFMFIITTLNSNTNSCIIELRYCAHIIDLFSYGNRDGKMPVSFIQKYLVKKLDLSSEAEVEIMCRGQLVLPSLQLHNLVDLWFRTASTAKKVPASVGSSAKDFVMVLSYCRKVQAP</sequence>
<dbReference type="GO" id="GO:0008270">
    <property type="term" value="F:zinc ion binding"/>
    <property type="evidence" value="ECO:0007669"/>
    <property type="project" value="UniProtKB-KW"/>
</dbReference>
<accession>A0A2P5YVU9</accession>
<keyword evidence="3" id="KW-0862">Zinc</keyword>
<dbReference type="PANTHER" id="PTHR46293">
    <property type="entry name" value="E3 UBIQUITIN PROTEIN LIGASE DRIP1"/>
    <property type="match status" value="1"/>
</dbReference>
<evidence type="ECO:0000313" key="8">
    <source>
        <dbReference type="Proteomes" id="UP000239757"/>
    </source>
</evidence>
<evidence type="ECO:0000256" key="2">
    <source>
        <dbReference type="ARBA" id="ARBA00022771"/>
    </source>
</evidence>
<proteinExistence type="predicted"/>
<keyword evidence="5" id="KW-0812">Transmembrane</keyword>
<dbReference type="InterPro" id="IPR001841">
    <property type="entry name" value="Znf_RING"/>
</dbReference>
<gene>
    <name evidence="7" type="ORF">GOBAR_AA00857</name>
</gene>
<dbReference type="SMART" id="SM00184">
    <property type="entry name" value="RING"/>
    <property type="match status" value="1"/>
</dbReference>
<keyword evidence="5" id="KW-0472">Membrane</keyword>
<dbReference type="Gene3D" id="3.30.40.10">
    <property type="entry name" value="Zinc/RING finger domain, C3HC4 (zinc finger)"/>
    <property type="match status" value="1"/>
</dbReference>
<reference evidence="7 8" key="1">
    <citation type="submission" date="2015-01" db="EMBL/GenBank/DDBJ databases">
        <title>Genome of allotetraploid Gossypium barbadense reveals genomic plasticity and fiber elongation in cotton evolution.</title>
        <authorList>
            <person name="Chen X."/>
            <person name="Liu X."/>
            <person name="Zhao B."/>
            <person name="Zheng H."/>
            <person name="Hu Y."/>
            <person name="Lu G."/>
            <person name="Yang C."/>
            <person name="Chen J."/>
            <person name="Shan C."/>
            <person name="Zhang L."/>
            <person name="Zhou Y."/>
            <person name="Wang L."/>
            <person name="Guo W."/>
            <person name="Bai Y."/>
            <person name="Ruan J."/>
            <person name="Shangguan X."/>
            <person name="Mao Y."/>
            <person name="Jiang J."/>
            <person name="Zhu Y."/>
            <person name="Lei J."/>
            <person name="Kang H."/>
            <person name="Chen S."/>
            <person name="He X."/>
            <person name="Wang R."/>
            <person name="Wang Y."/>
            <person name="Chen J."/>
            <person name="Wang L."/>
            <person name="Yu S."/>
            <person name="Wang B."/>
            <person name="Wei J."/>
            <person name="Song S."/>
            <person name="Lu X."/>
            <person name="Gao Z."/>
            <person name="Gu W."/>
            <person name="Deng X."/>
            <person name="Ma D."/>
            <person name="Wang S."/>
            <person name="Liang W."/>
            <person name="Fang L."/>
            <person name="Cai C."/>
            <person name="Zhu X."/>
            <person name="Zhou B."/>
            <person name="Zhang Y."/>
            <person name="Chen Z."/>
            <person name="Xu S."/>
            <person name="Zhu R."/>
            <person name="Wang S."/>
            <person name="Zhang T."/>
            <person name="Zhao G."/>
        </authorList>
    </citation>
    <scope>NUCLEOTIDE SEQUENCE [LARGE SCALE GENOMIC DNA]</scope>
    <source>
        <strain evidence="8">cv. Xinhai21</strain>
        <tissue evidence="7">Leaf</tissue>
    </source>
</reference>
<keyword evidence="1" id="KW-0479">Metal-binding</keyword>
<evidence type="ECO:0000256" key="4">
    <source>
        <dbReference type="PROSITE-ProRule" id="PRU00175"/>
    </source>
</evidence>
<dbReference type="AlphaFoldDB" id="A0A2P5YVU9"/>
<organism evidence="7 8">
    <name type="scientific">Gossypium barbadense</name>
    <name type="common">Sea Island cotton</name>
    <name type="synonym">Hibiscus barbadensis</name>
    <dbReference type="NCBI Taxonomy" id="3634"/>
    <lineage>
        <taxon>Eukaryota</taxon>
        <taxon>Viridiplantae</taxon>
        <taxon>Streptophyta</taxon>
        <taxon>Embryophyta</taxon>
        <taxon>Tracheophyta</taxon>
        <taxon>Spermatophyta</taxon>
        <taxon>Magnoliopsida</taxon>
        <taxon>eudicotyledons</taxon>
        <taxon>Gunneridae</taxon>
        <taxon>Pentapetalae</taxon>
        <taxon>rosids</taxon>
        <taxon>malvids</taxon>
        <taxon>Malvales</taxon>
        <taxon>Malvaceae</taxon>
        <taxon>Malvoideae</taxon>
        <taxon>Gossypium</taxon>
    </lineage>
</organism>
<dbReference type="InterPro" id="IPR044807">
    <property type="entry name" value="DRIP1-like"/>
</dbReference>
<keyword evidence="2 4" id="KW-0863">Zinc-finger</keyword>
<evidence type="ECO:0000256" key="5">
    <source>
        <dbReference type="SAM" id="Phobius"/>
    </source>
</evidence>
<evidence type="ECO:0000256" key="1">
    <source>
        <dbReference type="ARBA" id="ARBA00022723"/>
    </source>
</evidence>
<dbReference type="OrthoDB" id="1305878at2759"/>
<dbReference type="PANTHER" id="PTHR46293:SF1">
    <property type="entry name" value="OS03G0632800 PROTEIN"/>
    <property type="match status" value="1"/>
</dbReference>
<dbReference type="GO" id="GO:0004842">
    <property type="term" value="F:ubiquitin-protein transferase activity"/>
    <property type="evidence" value="ECO:0007669"/>
    <property type="project" value="InterPro"/>
</dbReference>
<feature type="domain" description="RING-type" evidence="6">
    <location>
        <begin position="35"/>
        <end position="76"/>
    </location>
</feature>
<dbReference type="Proteomes" id="UP000239757">
    <property type="component" value="Unassembled WGS sequence"/>
</dbReference>